<feature type="compositionally biased region" description="Acidic residues" evidence="12">
    <location>
        <begin position="359"/>
        <end position="370"/>
    </location>
</feature>
<dbReference type="AlphaFoldDB" id="A0A8H5GBK9"/>
<organism evidence="13 14">
    <name type="scientific">Leucocoprinus leucothites</name>
    <dbReference type="NCBI Taxonomy" id="201217"/>
    <lineage>
        <taxon>Eukaryota</taxon>
        <taxon>Fungi</taxon>
        <taxon>Dikarya</taxon>
        <taxon>Basidiomycota</taxon>
        <taxon>Agaricomycotina</taxon>
        <taxon>Agaricomycetes</taxon>
        <taxon>Agaricomycetidae</taxon>
        <taxon>Agaricales</taxon>
        <taxon>Agaricineae</taxon>
        <taxon>Agaricaceae</taxon>
        <taxon>Leucocoprinus</taxon>
    </lineage>
</organism>
<evidence type="ECO:0000256" key="5">
    <source>
        <dbReference type="ARBA" id="ARBA00022454"/>
    </source>
</evidence>
<dbReference type="GO" id="GO:0005737">
    <property type="term" value="C:cytoplasm"/>
    <property type="evidence" value="ECO:0007669"/>
    <property type="project" value="UniProtKB-SubCell"/>
</dbReference>
<evidence type="ECO:0000256" key="8">
    <source>
        <dbReference type="ARBA" id="ARBA00022776"/>
    </source>
</evidence>
<feature type="region of interest" description="Disordered" evidence="12">
    <location>
        <begin position="721"/>
        <end position="753"/>
    </location>
</feature>
<evidence type="ECO:0000256" key="10">
    <source>
        <dbReference type="ARBA" id="ARBA00023306"/>
    </source>
</evidence>
<evidence type="ECO:0000313" key="14">
    <source>
        <dbReference type="Proteomes" id="UP000559027"/>
    </source>
</evidence>
<dbReference type="OrthoDB" id="362021at2759"/>
<keyword evidence="6" id="KW-0963">Cytoplasm</keyword>
<feature type="compositionally biased region" description="Acidic residues" evidence="12">
    <location>
        <begin position="206"/>
        <end position="216"/>
    </location>
</feature>
<accession>A0A8H5GBK9</accession>
<comment type="subcellular location">
    <subcellularLocation>
        <location evidence="1">Chromosome</location>
    </subcellularLocation>
    <subcellularLocation>
        <location evidence="2">Cytoplasm</location>
    </subcellularLocation>
</comment>
<comment type="caution">
    <text evidence="13">The sequence shown here is derived from an EMBL/GenBank/DDBJ whole genome shotgun (WGS) entry which is preliminary data.</text>
</comment>
<evidence type="ECO:0000256" key="1">
    <source>
        <dbReference type="ARBA" id="ARBA00004286"/>
    </source>
</evidence>
<dbReference type="Proteomes" id="UP000559027">
    <property type="component" value="Unassembled WGS sequence"/>
</dbReference>
<dbReference type="GO" id="GO:0003682">
    <property type="term" value="F:chromatin binding"/>
    <property type="evidence" value="ECO:0007669"/>
    <property type="project" value="TreeGrafter"/>
</dbReference>
<evidence type="ECO:0000256" key="2">
    <source>
        <dbReference type="ARBA" id="ARBA00004496"/>
    </source>
</evidence>
<comment type="function">
    <text evidence="11">Regulatory subunit of the condensin complex, a complex required for conversion of interphase chromatin into mitotic-like condense chromosomes.</text>
</comment>
<dbReference type="InterPro" id="IPR022816">
    <property type="entry name" value="Condensin_barren_su2"/>
</dbReference>
<proteinExistence type="inferred from homology"/>
<keyword evidence="7 11" id="KW-0132">Cell division</keyword>
<evidence type="ECO:0000256" key="6">
    <source>
        <dbReference type="ARBA" id="ARBA00022490"/>
    </source>
</evidence>
<feature type="region of interest" description="Disordered" evidence="12">
    <location>
        <begin position="611"/>
        <end position="674"/>
    </location>
</feature>
<sequence length="842" mass="93568">MAPSRRVRIEDEPTHNGDTDYDSEPETPRPGRSNLKKRVSEVHAGDGDGSFNGDPTRVPLKSVNLNDDAAEKRRRRKSTKMTVIEDLAPGDPDHLNAKPQRQKQQINVLPPPQEMNVPREIMSSNFEEWMKMATDNKINPANSWNNALIDYFADMQLLRNDQDNSINFQRASCTLDGCVKIWTSRVDSVQAETGKLLSNLANQRDGDDDDDDDNPDADPTQAKKKRAHRPAATLAKDPSSSLRTKKIDLEFHVDPLFKKTCADFDEGGAHGLLMNHLSLGVGSDALRIIFDASDSKRKMDEDEEKAEEPFNEIDISDLRREFLPDLEALRHKELAPSLAGFEFSGSNTAFHASSYTDPVVEEEDDDDEETSGPGFDFGGDNFDGGDYNAAPVEDFFSGADAVNDDYGGGMGGDDYIGGSDHAGVAPEGDGPATGPYVPFDPRNAPNQRDLVMAMADADENGALDYFDKNFMKNWAGPEHWKLRKVIRKPEANSSETKTKKKEKKEAFKIDFFKPHDKDLKELTKELFAPVGKGQSINLPGTGATARKSKKKAVEKKNDHRLPDDMHFASRQLVKLFLKPKFELKMRGRRVKINENGDGEVDVNFWAQAAADQANGRRGDGDGDDDGDANAPFNTQFFQDDYDDGPGFGPGFDDDGDGFGISQGVGDEDDEEQDLLASATQYQKRRVQRETVNYAKRAKRVDVRKLKDNIWKGLDIVVPHRESDKRRAGGESDSDEDQDDMDVDSEKVLTDPSEARQFSQVITGLQKTYPKDKMEEISTSFCFICLLHLANEQGLKLESNVIDGDDGAVYDGGDGDEEEGVREGKVGDIWNVNIYRDPEVTSA</sequence>
<feature type="region of interest" description="Disordered" evidence="12">
    <location>
        <begin position="1"/>
        <end position="102"/>
    </location>
</feature>
<feature type="region of interest" description="Disordered" evidence="12">
    <location>
        <begin position="198"/>
        <end position="240"/>
    </location>
</feature>
<feature type="region of interest" description="Disordered" evidence="12">
    <location>
        <begin position="358"/>
        <end position="383"/>
    </location>
</feature>
<feature type="compositionally biased region" description="Basic and acidic residues" evidence="12">
    <location>
        <begin position="554"/>
        <end position="564"/>
    </location>
</feature>
<evidence type="ECO:0000256" key="7">
    <source>
        <dbReference type="ARBA" id="ARBA00022618"/>
    </source>
</evidence>
<feature type="compositionally biased region" description="Acidic residues" evidence="12">
    <location>
        <begin position="731"/>
        <end position="742"/>
    </location>
</feature>
<evidence type="ECO:0000256" key="9">
    <source>
        <dbReference type="ARBA" id="ARBA00023067"/>
    </source>
</evidence>
<dbReference type="Pfam" id="PF05786">
    <property type="entry name" value="Cnd2"/>
    <property type="match status" value="1"/>
</dbReference>
<dbReference type="EMBL" id="JAACJO010000002">
    <property type="protein sequence ID" value="KAF5361919.1"/>
    <property type="molecule type" value="Genomic_DNA"/>
</dbReference>
<evidence type="ECO:0000256" key="11">
    <source>
        <dbReference type="PIRNR" id="PIRNR017126"/>
    </source>
</evidence>
<dbReference type="GO" id="GO:0051301">
    <property type="term" value="P:cell division"/>
    <property type="evidence" value="ECO:0007669"/>
    <property type="project" value="UniProtKB-KW"/>
</dbReference>
<dbReference type="GO" id="GO:0000796">
    <property type="term" value="C:condensin complex"/>
    <property type="evidence" value="ECO:0007669"/>
    <property type="project" value="InterPro"/>
</dbReference>
<keyword evidence="10 11" id="KW-0131">Cell cycle</keyword>
<reference evidence="13 14" key="1">
    <citation type="journal article" date="2020" name="ISME J.">
        <title>Uncovering the hidden diversity of litter-decomposition mechanisms in mushroom-forming fungi.</title>
        <authorList>
            <person name="Floudas D."/>
            <person name="Bentzer J."/>
            <person name="Ahren D."/>
            <person name="Johansson T."/>
            <person name="Persson P."/>
            <person name="Tunlid A."/>
        </authorList>
    </citation>
    <scope>NUCLEOTIDE SEQUENCE [LARGE SCALE GENOMIC DNA]</scope>
    <source>
        <strain evidence="13 14">CBS 146.42</strain>
    </source>
</reference>
<keyword evidence="5" id="KW-0158">Chromosome</keyword>
<comment type="similarity">
    <text evidence="3 11">Belongs to the CND2 (condensin subunit 2) family.</text>
</comment>
<evidence type="ECO:0000256" key="12">
    <source>
        <dbReference type="SAM" id="MobiDB-lite"/>
    </source>
</evidence>
<evidence type="ECO:0000256" key="4">
    <source>
        <dbReference type="ARBA" id="ARBA00016065"/>
    </source>
</evidence>
<evidence type="ECO:0000313" key="13">
    <source>
        <dbReference type="EMBL" id="KAF5361919.1"/>
    </source>
</evidence>
<keyword evidence="14" id="KW-1185">Reference proteome</keyword>
<dbReference type="PANTHER" id="PTHR13108">
    <property type="entry name" value="CONDENSIN COMPLEX SUBUNIT 2"/>
    <property type="match status" value="1"/>
</dbReference>
<gene>
    <name evidence="13" type="ORF">D9756_002624</name>
</gene>
<dbReference type="PIRSF" id="PIRSF017126">
    <property type="entry name" value="Condensin_H"/>
    <property type="match status" value="1"/>
</dbReference>
<keyword evidence="9 11" id="KW-0226">DNA condensation</keyword>
<feature type="region of interest" description="Disordered" evidence="12">
    <location>
        <begin position="412"/>
        <end position="444"/>
    </location>
</feature>
<feature type="region of interest" description="Disordered" evidence="12">
    <location>
        <begin position="532"/>
        <end position="564"/>
    </location>
</feature>
<dbReference type="GO" id="GO:0007076">
    <property type="term" value="P:mitotic chromosome condensation"/>
    <property type="evidence" value="ECO:0007669"/>
    <property type="project" value="InterPro"/>
</dbReference>
<name>A0A8H5GBK9_9AGAR</name>
<protein>
    <recommendedName>
        <fullName evidence="4 11">Condensin complex subunit 2</fullName>
    </recommendedName>
</protein>
<keyword evidence="8 11" id="KW-0498">Mitosis</keyword>
<evidence type="ECO:0000256" key="3">
    <source>
        <dbReference type="ARBA" id="ARBA00009471"/>
    </source>
</evidence>
<feature type="compositionally biased region" description="Low complexity" evidence="12">
    <location>
        <begin position="372"/>
        <end position="383"/>
    </location>
</feature>
<feature type="compositionally biased region" description="Basic and acidic residues" evidence="12">
    <location>
        <begin position="7"/>
        <end position="18"/>
    </location>
</feature>
<dbReference type="PANTHER" id="PTHR13108:SF9">
    <property type="entry name" value="CONDENSIN COMPLEX SUBUNIT 2"/>
    <property type="match status" value="1"/>
</dbReference>